<dbReference type="Gene3D" id="3.30.1330.60">
    <property type="entry name" value="OmpA-like domain"/>
    <property type="match status" value="1"/>
</dbReference>
<feature type="chain" id="PRO_5006015460" evidence="2">
    <location>
        <begin position="19"/>
        <end position="300"/>
    </location>
</feature>
<organism evidence="4 5">
    <name type="scientific">Ruegeria atlantica</name>
    <dbReference type="NCBI Taxonomy" id="81569"/>
    <lineage>
        <taxon>Bacteria</taxon>
        <taxon>Pseudomonadati</taxon>
        <taxon>Pseudomonadota</taxon>
        <taxon>Alphaproteobacteria</taxon>
        <taxon>Rhodobacterales</taxon>
        <taxon>Roseobacteraceae</taxon>
        <taxon>Ruegeria</taxon>
    </lineage>
</organism>
<evidence type="ECO:0000256" key="2">
    <source>
        <dbReference type="SAM" id="SignalP"/>
    </source>
</evidence>
<dbReference type="SUPFAM" id="SSF103088">
    <property type="entry name" value="OmpA-like"/>
    <property type="match status" value="1"/>
</dbReference>
<dbReference type="PRINTS" id="PR01023">
    <property type="entry name" value="NAFLGMOTY"/>
</dbReference>
<accession>A0A0N7LPF3</accession>
<sequence>MIRTAALFLMIMAGQGLAQNLTLPFGARLVSDRTSELDSYELPIGPFVDGAVPAREVEGKVERLTWRLQSGSSTTLQLLAPLRDQIAAQGYEILLECQAKTCGGFDFRFGTEVVPTPDMYVAIQDYRFLSAIREGNVVSLLVSRNPPDGYVQMIRVTPAGAEAPPPLVIDEPVTSSSDLLAELEQNGHAILEDLHFRTGEMTLGEGPFASLKLVAEFLDKNQNIRLALVGHTDDTGALDANISVSTGRAQAVRARLIEAHGIAADRVEARGIGYLAPLTSNATPEGRDLNRRVEAVLLVN</sequence>
<feature type="signal peptide" evidence="2">
    <location>
        <begin position="1"/>
        <end position="18"/>
    </location>
</feature>
<keyword evidence="5" id="KW-1185">Reference proteome</keyword>
<reference evidence="5" key="1">
    <citation type="submission" date="2015-09" db="EMBL/GenBank/DDBJ databases">
        <authorList>
            <person name="Rodrigo-Torres L."/>
            <person name="Arahal D.R."/>
        </authorList>
    </citation>
    <scope>NUCLEOTIDE SEQUENCE [LARGE SCALE GENOMIC DNA]</scope>
    <source>
        <strain evidence="5">CECT 4293</strain>
    </source>
</reference>
<proteinExistence type="predicted"/>
<dbReference type="InterPro" id="IPR006665">
    <property type="entry name" value="OmpA-like"/>
</dbReference>
<feature type="domain" description="OmpA-like" evidence="3">
    <location>
        <begin position="183"/>
        <end position="300"/>
    </location>
</feature>
<dbReference type="Pfam" id="PF00691">
    <property type="entry name" value="OmpA"/>
    <property type="match status" value="1"/>
</dbReference>
<dbReference type="PANTHER" id="PTHR30329:SF21">
    <property type="entry name" value="LIPOPROTEIN YIAD-RELATED"/>
    <property type="match status" value="1"/>
</dbReference>
<evidence type="ECO:0000313" key="4">
    <source>
        <dbReference type="EMBL" id="CUH45060.1"/>
    </source>
</evidence>
<evidence type="ECO:0000259" key="3">
    <source>
        <dbReference type="PROSITE" id="PS51123"/>
    </source>
</evidence>
<dbReference type="PANTHER" id="PTHR30329">
    <property type="entry name" value="STATOR ELEMENT OF FLAGELLAR MOTOR COMPLEX"/>
    <property type="match status" value="1"/>
</dbReference>
<dbReference type="PROSITE" id="PS51123">
    <property type="entry name" value="OMPA_2"/>
    <property type="match status" value="1"/>
</dbReference>
<dbReference type="InterPro" id="IPR050330">
    <property type="entry name" value="Bact_OuterMem_StrucFunc"/>
</dbReference>
<dbReference type="Proteomes" id="UP000050786">
    <property type="component" value="Unassembled WGS sequence"/>
</dbReference>
<evidence type="ECO:0000256" key="1">
    <source>
        <dbReference type="PROSITE-ProRule" id="PRU00473"/>
    </source>
</evidence>
<dbReference type="GO" id="GO:0016020">
    <property type="term" value="C:membrane"/>
    <property type="evidence" value="ECO:0007669"/>
    <property type="project" value="UniProtKB-UniRule"/>
</dbReference>
<keyword evidence="1" id="KW-0472">Membrane</keyword>
<name>A0A0N7LPF3_9RHOB</name>
<protein>
    <submittedName>
        <fullName evidence="4">Outer membrane porin F</fullName>
    </submittedName>
</protein>
<dbReference type="CDD" id="cd07185">
    <property type="entry name" value="OmpA_C-like"/>
    <property type="match status" value="1"/>
</dbReference>
<dbReference type="AlphaFoldDB" id="A0A0N7LPF3"/>
<dbReference type="InterPro" id="IPR036737">
    <property type="entry name" value="OmpA-like_sf"/>
</dbReference>
<gene>
    <name evidence="4" type="primary">oprF_2</name>
    <name evidence="4" type="ORF">RUM4293_03970</name>
</gene>
<dbReference type="EMBL" id="CYPS01000064">
    <property type="protein sequence ID" value="CUH45060.1"/>
    <property type="molecule type" value="Genomic_DNA"/>
</dbReference>
<dbReference type="RefSeq" id="WP_058274992.1">
    <property type="nucleotide sequence ID" value="NZ_CYPS01000064.1"/>
</dbReference>
<evidence type="ECO:0000313" key="5">
    <source>
        <dbReference type="Proteomes" id="UP000050786"/>
    </source>
</evidence>
<keyword evidence="2" id="KW-0732">Signal</keyword>